<feature type="active site" description="Thioimidate intermediate" evidence="13 14">
    <location>
        <position position="310"/>
    </location>
</feature>
<dbReference type="Proteomes" id="UP000316778">
    <property type="component" value="Unassembled WGS sequence"/>
</dbReference>
<accession>A0A562TAV1</accession>
<comment type="catalytic activity">
    <reaction evidence="12 13 20">
        <text>IMP + NAD(+) + H2O = XMP + NADH + H(+)</text>
        <dbReference type="Rhea" id="RHEA:11708"/>
        <dbReference type="ChEBI" id="CHEBI:15377"/>
        <dbReference type="ChEBI" id="CHEBI:15378"/>
        <dbReference type="ChEBI" id="CHEBI:57464"/>
        <dbReference type="ChEBI" id="CHEBI:57540"/>
        <dbReference type="ChEBI" id="CHEBI:57945"/>
        <dbReference type="ChEBI" id="CHEBI:58053"/>
        <dbReference type="EC" id="1.1.1.205"/>
    </reaction>
</comment>
<evidence type="ECO:0000313" key="22">
    <source>
        <dbReference type="EMBL" id="TWI90739.1"/>
    </source>
</evidence>
<evidence type="ECO:0000256" key="2">
    <source>
        <dbReference type="ARBA" id="ARBA00005502"/>
    </source>
</evidence>
<dbReference type="CDD" id="cd04601">
    <property type="entry name" value="CBS_pair_IMPDH"/>
    <property type="match status" value="1"/>
</dbReference>
<feature type="binding site" evidence="13 15">
    <location>
        <begin position="366"/>
        <end position="367"/>
    </location>
    <ligand>
        <name>IMP</name>
        <dbReference type="ChEBI" id="CHEBI:58053"/>
    </ligand>
</feature>
<evidence type="ECO:0000256" key="15">
    <source>
        <dbReference type="PIRSR" id="PIRSR000130-2"/>
    </source>
</evidence>
<evidence type="ECO:0000256" key="14">
    <source>
        <dbReference type="PIRSR" id="PIRSR000130-1"/>
    </source>
</evidence>
<evidence type="ECO:0000256" key="17">
    <source>
        <dbReference type="PIRSR" id="PIRSR000130-4"/>
    </source>
</evidence>
<evidence type="ECO:0000256" key="7">
    <source>
        <dbReference type="ARBA" id="ARBA00022755"/>
    </source>
</evidence>
<dbReference type="InterPro" id="IPR015875">
    <property type="entry name" value="IMP_DH/GMP_Rdtase_CS"/>
</dbReference>
<keyword evidence="10 13" id="KW-0520">NAD</keyword>
<keyword evidence="6 13" id="KW-0332">GMP biosynthesis</keyword>
<keyword evidence="9 13" id="KW-0560">Oxidoreductase</keyword>
<dbReference type="Pfam" id="PF00571">
    <property type="entry name" value="CBS"/>
    <property type="match status" value="2"/>
</dbReference>
<organism evidence="22 23">
    <name type="scientific">Chitinophaga japonensis</name>
    <name type="common">Flexibacter japonensis</name>
    <dbReference type="NCBI Taxonomy" id="104662"/>
    <lineage>
        <taxon>Bacteria</taxon>
        <taxon>Pseudomonadati</taxon>
        <taxon>Bacteroidota</taxon>
        <taxon>Chitinophagia</taxon>
        <taxon>Chitinophagales</taxon>
        <taxon>Chitinophagaceae</taxon>
        <taxon>Chitinophaga</taxon>
    </lineage>
</organism>
<evidence type="ECO:0000256" key="20">
    <source>
        <dbReference type="RuleBase" id="RU003928"/>
    </source>
</evidence>
<evidence type="ECO:0000256" key="8">
    <source>
        <dbReference type="ARBA" id="ARBA00022958"/>
    </source>
</evidence>
<dbReference type="GO" id="GO:0000166">
    <property type="term" value="F:nucleotide binding"/>
    <property type="evidence" value="ECO:0007669"/>
    <property type="project" value="UniProtKB-UniRule"/>
</dbReference>
<feature type="binding site" evidence="13">
    <location>
        <position position="475"/>
    </location>
    <ligand>
        <name>K(+)</name>
        <dbReference type="ChEBI" id="CHEBI:29103"/>
        <note>ligand shared between two tetrameric partners</note>
    </ligand>
</feature>
<comment type="cofactor">
    <cofactor evidence="1 13">
        <name>K(+)</name>
        <dbReference type="ChEBI" id="CHEBI:29103"/>
    </cofactor>
</comment>
<evidence type="ECO:0000256" key="1">
    <source>
        <dbReference type="ARBA" id="ARBA00001958"/>
    </source>
</evidence>
<dbReference type="GO" id="GO:0006183">
    <property type="term" value="P:GTP biosynthetic process"/>
    <property type="evidence" value="ECO:0007669"/>
    <property type="project" value="TreeGrafter"/>
</dbReference>
<gene>
    <name evidence="13" type="primary">guaB</name>
    <name evidence="22" type="ORF">LX66_0099</name>
</gene>
<keyword evidence="11 18" id="KW-0129">CBS domain</keyword>
<feature type="binding site" description="in other chain" evidence="13 17">
    <location>
        <position position="305"/>
    </location>
    <ligand>
        <name>K(+)</name>
        <dbReference type="ChEBI" id="CHEBI:29103"/>
        <note>ligand shared between two tetrameric partners</note>
    </ligand>
</feature>
<evidence type="ECO:0000256" key="4">
    <source>
        <dbReference type="ARBA" id="ARBA00022723"/>
    </source>
</evidence>
<dbReference type="RefSeq" id="WP_145709928.1">
    <property type="nucleotide sequence ID" value="NZ_BAAAFY010000001.1"/>
</dbReference>
<evidence type="ECO:0000256" key="11">
    <source>
        <dbReference type="ARBA" id="ARBA00023122"/>
    </source>
</evidence>
<keyword evidence="5" id="KW-0677">Repeat</keyword>
<dbReference type="HAMAP" id="MF_01964">
    <property type="entry name" value="IMPDH"/>
    <property type="match status" value="1"/>
</dbReference>
<name>A0A562TAV1_CHIJA</name>
<feature type="binding site" evidence="13 15">
    <location>
        <position position="308"/>
    </location>
    <ligand>
        <name>IMP</name>
        <dbReference type="ChEBI" id="CHEBI:58053"/>
    </ligand>
</feature>
<evidence type="ECO:0000256" key="12">
    <source>
        <dbReference type="ARBA" id="ARBA00048028"/>
    </source>
</evidence>
<dbReference type="InterPro" id="IPR013785">
    <property type="entry name" value="Aldolase_TIM"/>
</dbReference>
<dbReference type="GO" id="GO:0046872">
    <property type="term" value="F:metal ion binding"/>
    <property type="evidence" value="ECO:0007669"/>
    <property type="project" value="UniProtKB-UniRule"/>
</dbReference>
<feature type="active site" description="Proton acceptor" evidence="13 14">
    <location>
        <position position="406"/>
    </location>
</feature>
<keyword evidence="7 13" id="KW-0658">Purine biosynthesis</keyword>
<evidence type="ECO:0000313" key="23">
    <source>
        <dbReference type="Proteomes" id="UP000316778"/>
    </source>
</evidence>
<dbReference type="NCBIfam" id="TIGR01302">
    <property type="entry name" value="IMP_dehydrog"/>
    <property type="match status" value="1"/>
</dbReference>
<comment type="pathway">
    <text evidence="13 20">Purine metabolism; XMP biosynthesis via de novo pathway; XMP from IMP: step 1/1.</text>
</comment>
<feature type="binding site" evidence="13 16">
    <location>
        <begin position="253"/>
        <end position="255"/>
    </location>
    <ligand>
        <name>NAD(+)</name>
        <dbReference type="ChEBI" id="CHEBI:57540"/>
    </ligand>
</feature>
<dbReference type="CDD" id="cd00381">
    <property type="entry name" value="IMPDH"/>
    <property type="match status" value="1"/>
</dbReference>
<dbReference type="InterPro" id="IPR046342">
    <property type="entry name" value="CBS_dom_sf"/>
</dbReference>
<feature type="domain" description="CBS" evidence="21">
    <location>
        <begin position="99"/>
        <end position="157"/>
    </location>
</feature>
<feature type="binding site" evidence="13 15">
    <location>
        <begin position="343"/>
        <end position="345"/>
    </location>
    <ligand>
        <name>IMP</name>
        <dbReference type="ChEBI" id="CHEBI:58053"/>
    </ligand>
</feature>
<feature type="binding site" evidence="13 15">
    <location>
        <position position="420"/>
    </location>
    <ligand>
        <name>IMP</name>
        <dbReference type="ChEBI" id="CHEBI:58053"/>
    </ligand>
</feature>
<dbReference type="AlphaFoldDB" id="A0A562TAV1"/>
<feature type="binding site" evidence="13 15">
    <location>
        <begin position="390"/>
        <end position="394"/>
    </location>
    <ligand>
        <name>IMP</name>
        <dbReference type="ChEBI" id="CHEBI:58053"/>
    </ligand>
</feature>
<evidence type="ECO:0000256" key="19">
    <source>
        <dbReference type="RuleBase" id="RU003927"/>
    </source>
</evidence>
<dbReference type="InterPro" id="IPR000644">
    <property type="entry name" value="CBS_dom"/>
</dbReference>
<evidence type="ECO:0000256" key="6">
    <source>
        <dbReference type="ARBA" id="ARBA00022749"/>
    </source>
</evidence>
<dbReference type="EC" id="1.1.1.205" evidence="13 20"/>
<feature type="binding site" description="in other chain" evidence="13 17">
    <location>
        <position position="307"/>
    </location>
    <ligand>
        <name>K(+)</name>
        <dbReference type="ChEBI" id="CHEBI:29103"/>
        <note>ligand shared between two tetrameric partners</note>
    </ligand>
</feature>
<comment type="similarity">
    <text evidence="2 13 19">Belongs to the IMPDH/GMPR family.</text>
</comment>
<feature type="binding site" evidence="13">
    <location>
        <position position="473"/>
    </location>
    <ligand>
        <name>K(+)</name>
        <dbReference type="ChEBI" id="CHEBI:29103"/>
        <note>ligand shared between two tetrameric partners</note>
    </ligand>
</feature>
<dbReference type="SMART" id="SM01240">
    <property type="entry name" value="IMPDH"/>
    <property type="match status" value="1"/>
</dbReference>
<reference evidence="22 23" key="1">
    <citation type="journal article" date="2013" name="Stand. Genomic Sci.">
        <title>Genomic Encyclopedia of Type Strains, Phase I: The one thousand microbial genomes (KMG-I) project.</title>
        <authorList>
            <person name="Kyrpides N.C."/>
            <person name="Woyke T."/>
            <person name="Eisen J.A."/>
            <person name="Garrity G."/>
            <person name="Lilburn T.G."/>
            <person name="Beck B.J."/>
            <person name="Whitman W.B."/>
            <person name="Hugenholtz P."/>
            <person name="Klenk H.P."/>
        </authorList>
    </citation>
    <scope>NUCLEOTIDE SEQUENCE [LARGE SCALE GENOMIC DNA]</scope>
    <source>
        <strain evidence="22 23">DSM 13484</strain>
    </source>
</reference>
<comment type="function">
    <text evidence="13">Catalyzes the conversion of inosine 5'-phosphate (IMP) to xanthosine 5'-phosphate (XMP), the first committed and rate-limiting step in the de novo synthesis of guanine nucleotides, and therefore plays an important role in the regulation of cell growth.</text>
</comment>
<evidence type="ECO:0000256" key="13">
    <source>
        <dbReference type="HAMAP-Rule" id="MF_01964"/>
    </source>
</evidence>
<feature type="binding site" evidence="13 16">
    <location>
        <begin position="303"/>
        <end position="305"/>
    </location>
    <ligand>
        <name>NAD(+)</name>
        <dbReference type="ChEBI" id="CHEBI:57540"/>
    </ligand>
</feature>
<evidence type="ECO:0000256" key="18">
    <source>
        <dbReference type="PROSITE-ProRule" id="PRU00703"/>
    </source>
</evidence>
<evidence type="ECO:0000256" key="9">
    <source>
        <dbReference type="ARBA" id="ARBA00023002"/>
    </source>
</evidence>
<dbReference type="Pfam" id="PF00478">
    <property type="entry name" value="IMPDH"/>
    <property type="match status" value="1"/>
</dbReference>
<dbReference type="SUPFAM" id="SSF54631">
    <property type="entry name" value="CBS-domain pair"/>
    <property type="match status" value="1"/>
</dbReference>
<dbReference type="FunFam" id="3.20.20.70:FF:000003">
    <property type="entry name" value="GMP reductase"/>
    <property type="match status" value="1"/>
</dbReference>
<dbReference type="PANTHER" id="PTHR11911:SF111">
    <property type="entry name" value="INOSINE-5'-MONOPHOSPHATE DEHYDROGENASE"/>
    <property type="match status" value="1"/>
</dbReference>
<dbReference type="Gene3D" id="3.20.20.70">
    <property type="entry name" value="Aldolase class I"/>
    <property type="match status" value="1"/>
</dbReference>
<dbReference type="SMART" id="SM00116">
    <property type="entry name" value="CBS"/>
    <property type="match status" value="2"/>
</dbReference>
<evidence type="ECO:0000256" key="16">
    <source>
        <dbReference type="PIRSR" id="PIRSR000130-3"/>
    </source>
</evidence>
<evidence type="ECO:0000256" key="3">
    <source>
        <dbReference type="ARBA" id="ARBA00011881"/>
    </source>
</evidence>
<keyword evidence="8 13" id="KW-0630">Potassium</keyword>
<dbReference type="OrthoDB" id="9805398at2"/>
<evidence type="ECO:0000256" key="5">
    <source>
        <dbReference type="ARBA" id="ARBA00022737"/>
    </source>
</evidence>
<dbReference type="SUPFAM" id="SSF51412">
    <property type="entry name" value="Inosine monophosphate dehydrogenase (IMPDH)"/>
    <property type="match status" value="1"/>
</dbReference>
<protein>
    <recommendedName>
        <fullName evidence="13 20">Inosine-5'-monophosphate dehydrogenase</fullName>
        <shortName evidence="13">IMP dehydrogenase</shortName>
        <shortName evidence="13">IMPD</shortName>
        <shortName evidence="13">IMPDH</shortName>
        <ecNumber evidence="13 20">1.1.1.205</ecNumber>
    </recommendedName>
</protein>
<dbReference type="GO" id="GO:0006177">
    <property type="term" value="P:GMP biosynthetic process"/>
    <property type="evidence" value="ECO:0007669"/>
    <property type="project" value="UniProtKB-UniRule"/>
</dbReference>
<keyword evidence="23" id="KW-1185">Reference proteome</keyword>
<dbReference type="UniPathway" id="UPA00601">
    <property type="reaction ID" value="UER00295"/>
</dbReference>
<dbReference type="EMBL" id="VLLG01000002">
    <property type="protein sequence ID" value="TWI90739.1"/>
    <property type="molecule type" value="Genomic_DNA"/>
</dbReference>
<dbReference type="GO" id="GO:0003938">
    <property type="term" value="F:IMP dehydrogenase activity"/>
    <property type="evidence" value="ECO:0007669"/>
    <property type="project" value="UniProtKB-UniRule"/>
</dbReference>
<comment type="caution">
    <text evidence="22">The sequence shown here is derived from an EMBL/GenBank/DDBJ whole genome shotgun (WGS) entry which is preliminary data.</text>
</comment>
<evidence type="ECO:0000256" key="10">
    <source>
        <dbReference type="ARBA" id="ARBA00023027"/>
    </source>
</evidence>
<dbReference type="InterPro" id="IPR005990">
    <property type="entry name" value="IMP_DH"/>
</dbReference>
<dbReference type="InterPro" id="IPR001093">
    <property type="entry name" value="IMP_DH_GMPRt"/>
</dbReference>
<feature type="binding site" description="in other chain" evidence="13 17">
    <location>
        <position position="310"/>
    </location>
    <ligand>
        <name>K(+)</name>
        <dbReference type="ChEBI" id="CHEBI:29103"/>
        <note>ligand shared between two tetrameric partners</note>
    </ligand>
</feature>
<comment type="activity regulation">
    <text evidence="13">Mycophenolic acid (MPA) is a non-competitive inhibitor that prevents formation of the closed enzyme conformation by binding to the same site as the amobile flap. In contrast, mizoribine monophosphate (MZP) is a competitive inhibitor that induces the closed conformation. MPA is a potent inhibitor of mammalian IMPDHs but a poor inhibitor of the bacterial enzymes. MZP is a more potent inhibitor of bacterial IMPDH.</text>
</comment>
<keyword evidence="4 13" id="KW-0479">Metal-binding</keyword>
<comment type="subunit">
    <text evidence="3 13">Homotetramer.</text>
</comment>
<evidence type="ECO:0000259" key="21">
    <source>
        <dbReference type="PROSITE" id="PS51371"/>
    </source>
</evidence>
<proteinExistence type="inferred from homology"/>
<comment type="caution">
    <text evidence="13">Lacks conserved residue(s) required for the propagation of feature annotation.</text>
</comment>
<dbReference type="PROSITE" id="PS51371">
    <property type="entry name" value="CBS"/>
    <property type="match status" value="2"/>
</dbReference>
<dbReference type="PIRSF" id="PIRSF000130">
    <property type="entry name" value="IMPDH"/>
    <property type="match status" value="1"/>
</dbReference>
<dbReference type="PANTHER" id="PTHR11911">
    <property type="entry name" value="INOSINE-5-MONOPHOSPHATE DEHYDROGENASE RELATED"/>
    <property type="match status" value="1"/>
</dbReference>
<feature type="domain" description="CBS" evidence="21">
    <location>
        <begin position="159"/>
        <end position="216"/>
    </location>
</feature>
<dbReference type="PROSITE" id="PS00487">
    <property type="entry name" value="IMP_DH_GMP_RED"/>
    <property type="match status" value="1"/>
</dbReference>
<sequence>MPAGKTKPKFVDDGLTFDDVLLVPAYSEVLPKEVNISTQLTKQLKLNIPMVSAAMDTVTEANLAIALAREGGIGILHKNMSIEKQAEQVRRVKRSENGLILDPVTLHANATIGQALQLMKENGIGGIPIVDEQKKLVGILTNRDLRFERNAKRLVSEVMTKDNLVTAPEGTDLKKAEKILQQYKIEKLPVVSKQGKLVGLITYRDILQLTSYPNAIKDEYGRLLVGAALGITPDVQDRAQALIQVGVDVVCLDSSHGHAIAVLNTLKKLKKAFPKLQVIAGNVATGEGAKALVDAGADAVKVGVGPGSICTTRVVTGAGFPQLSAIMNAAGAIKKYGVPVIADGGIRYTGDMVKALAAGASCIMAGSIFAGVEESPGETIIYEGRKFKSYRGMGSVEAMLEGSKDRYFQEEDDIKKLVPEGIVGRVPYKGTLSEVIAQFVGGLRAGMGLTGSKDVKALQAAQFIKITAATVKENHPHDVVITKEAPNYSR</sequence>